<comment type="caution">
    <text evidence="2">The sequence shown here is derived from an EMBL/GenBank/DDBJ whole genome shotgun (WGS) entry which is preliminary data.</text>
</comment>
<keyword evidence="3" id="KW-1185">Reference proteome</keyword>
<dbReference type="EMBL" id="JANEYF010000490">
    <property type="protein sequence ID" value="KAJ8969646.1"/>
    <property type="molecule type" value="Genomic_DNA"/>
</dbReference>
<keyword evidence="1" id="KW-0812">Transmembrane</keyword>
<evidence type="ECO:0008006" key="4">
    <source>
        <dbReference type="Google" id="ProtNLM"/>
    </source>
</evidence>
<accession>A0AAV8ZSV8</accession>
<reference evidence="2" key="1">
    <citation type="journal article" date="2023" name="Insect Mol. Biol.">
        <title>Genome sequencing provides insights into the evolution of gene families encoding plant cell wall-degrading enzymes in longhorned beetles.</title>
        <authorList>
            <person name="Shin N.R."/>
            <person name="Okamura Y."/>
            <person name="Kirsch R."/>
            <person name="Pauchet Y."/>
        </authorList>
    </citation>
    <scope>NUCLEOTIDE SEQUENCE</scope>
    <source>
        <strain evidence="2">RBIC_L_NR</strain>
    </source>
</reference>
<keyword evidence="1" id="KW-1133">Transmembrane helix</keyword>
<feature type="transmembrane region" description="Helical" evidence="1">
    <location>
        <begin position="24"/>
        <end position="46"/>
    </location>
</feature>
<dbReference type="SUPFAM" id="SSF103473">
    <property type="entry name" value="MFS general substrate transporter"/>
    <property type="match status" value="1"/>
</dbReference>
<proteinExistence type="predicted"/>
<evidence type="ECO:0000256" key="1">
    <source>
        <dbReference type="SAM" id="Phobius"/>
    </source>
</evidence>
<dbReference type="Proteomes" id="UP001162156">
    <property type="component" value="Unassembled WGS sequence"/>
</dbReference>
<name>A0AAV8ZSV8_9CUCU</name>
<sequence>MASLSVLRSIVIVELMGLENLTNAFGVTTMFYGLASFAGVPIAGVLRNSTGKYEASFLFFWVFFSA</sequence>
<evidence type="ECO:0000313" key="3">
    <source>
        <dbReference type="Proteomes" id="UP001162156"/>
    </source>
</evidence>
<organism evidence="2 3">
    <name type="scientific">Rhamnusium bicolor</name>
    <dbReference type="NCBI Taxonomy" id="1586634"/>
    <lineage>
        <taxon>Eukaryota</taxon>
        <taxon>Metazoa</taxon>
        <taxon>Ecdysozoa</taxon>
        <taxon>Arthropoda</taxon>
        <taxon>Hexapoda</taxon>
        <taxon>Insecta</taxon>
        <taxon>Pterygota</taxon>
        <taxon>Neoptera</taxon>
        <taxon>Endopterygota</taxon>
        <taxon>Coleoptera</taxon>
        <taxon>Polyphaga</taxon>
        <taxon>Cucujiformia</taxon>
        <taxon>Chrysomeloidea</taxon>
        <taxon>Cerambycidae</taxon>
        <taxon>Lepturinae</taxon>
        <taxon>Rhagiini</taxon>
        <taxon>Rhamnusium</taxon>
    </lineage>
</organism>
<dbReference type="AlphaFoldDB" id="A0AAV8ZSV8"/>
<gene>
    <name evidence="2" type="ORF">NQ314_001648</name>
</gene>
<dbReference type="InterPro" id="IPR036259">
    <property type="entry name" value="MFS_trans_sf"/>
</dbReference>
<keyword evidence="1" id="KW-0472">Membrane</keyword>
<evidence type="ECO:0000313" key="2">
    <source>
        <dbReference type="EMBL" id="KAJ8969646.1"/>
    </source>
</evidence>
<protein>
    <recommendedName>
        <fullName evidence="4">MFS transporter</fullName>
    </recommendedName>
</protein>